<sequence>MYHYIFQLLVFISVVLIFTAPGVCYTRYMNDIRATDEICPSENFLPMGINRWGNGVHFQHRGQNVWGQLAIVIIAVLFALPPLGLSCFQITTGISLFYVQVCFSMISILIFLALGGVETWYATGYSHMGILIRQIGGGQFSGCMNVPNCDILFVVKGWAAAAAFLFLCAILFLVDIGMQFLLRDKYSQTYTTPMSSRASYGPPQSNPIDSYRTRIHVGSNFYAFLFLLLFFFSI</sequence>
<evidence type="ECO:0000313" key="4">
    <source>
        <dbReference type="WBParaSite" id="BPAG_0000137501-mRNA-1"/>
    </source>
</evidence>
<dbReference type="EMBL" id="UZAD01000103">
    <property type="protein sequence ID" value="VDN82562.1"/>
    <property type="molecule type" value="Genomic_DNA"/>
</dbReference>
<accession>A0A0N4SZY3</accession>
<evidence type="ECO:0000313" key="3">
    <source>
        <dbReference type="Proteomes" id="UP000278627"/>
    </source>
</evidence>
<organism evidence="4">
    <name type="scientific">Brugia pahangi</name>
    <name type="common">Filarial nematode worm</name>
    <dbReference type="NCBI Taxonomy" id="6280"/>
    <lineage>
        <taxon>Eukaryota</taxon>
        <taxon>Metazoa</taxon>
        <taxon>Ecdysozoa</taxon>
        <taxon>Nematoda</taxon>
        <taxon>Chromadorea</taxon>
        <taxon>Rhabditida</taxon>
        <taxon>Spirurina</taxon>
        <taxon>Spiruromorpha</taxon>
        <taxon>Filarioidea</taxon>
        <taxon>Onchocercidae</taxon>
        <taxon>Brugia</taxon>
    </lineage>
</organism>
<keyword evidence="1" id="KW-1133">Transmembrane helix</keyword>
<reference evidence="2 3" key="2">
    <citation type="submission" date="2018-11" db="EMBL/GenBank/DDBJ databases">
        <authorList>
            <consortium name="Pathogen Informatics"/>
        </authorList>
    </citation>
    <scope>NUCLEOTIDE SEQUENCE [LARGE SCALE GENOMIC DNA]</scope>
</reference>
<dbReference type="WBParaSite" id="BPAG_0000137501-mRNA-1">
    <property type="protein sequence ID" value="BPAG_0000137501-mRNA-1"/>
    <property type="gene ID" value="BPAG_0000137501"/>
</dbReference>
<proteinExistence type="predicted"/>
<dbReference type="AlphaFoldDB" id="A0A0N4SZY3"/>
<feature type="transmembrane region" description="Helical" evidence="1">
    <location>
        <begin position="97"/>
        <end position="117"/>
    </location>
</feature>
<evidence type="ECO:0000313" key="2">
    <source>
        <dbReference type="EMBL" id="VDN82562.1"/>
    </source>
</evidence>
<dbReference type="STRING" id="6280.A0A0N4SZY3"/>
<feature type="transmembrane region" description="Helical" evidence="1">
    <location>
        <begin position="158"/>
        <end position="182"/>
    </location>
</feature>
<keyword evidence="3" id="KW-1185">Reference proteome</keyword>
<feature type="transmembrane region" description="Helical" evidence="1">
    <location>
        <begin position="65"/>
        <end position="85"/>
    </location>
</feature>
<feature type="transmembrane region" description="Helical" evidence="1">
    <location>
        <begin position="215"/>
        <end position="233"/>
    </location>
</feature>
<evidence type="ECO:0000256" key="1">
    <source>
        <dbReference type="SAM" id="Phobius"/>
    </source>
</evidence>
<gene>
    <name evidence="2" type="ORF">BPAG_LOCUS1376</name>
</gene>
<protein>
    <submittedName>
        <fullName evidence="4">MARVEL domain-containing protein</fullName>
    </submittedName>
</protein>
<keyword evidence="1" id="KW-0472">Membrane</keyword>
<dbReference type="Proteomes" id="UP000278627">
    <property type="component" value="Unassembled WGS sequence"/>
</dbReference>
<reference evidence="4" key="1">
    <citation type="submission" date="2017-02" db="UniProtKB">
        <authorList>
            <consortium name="WormBaseParasite"/>
        </authorList>
    </citation>
    <scope>IDENTIFICATION</scope>
</reference>
<name>A0A0N4SZY3_BRUPA</name>
<keyword evidence="1" id="KW-0812">Transmembrane</keyword>